<sequence length="259" mass="26807">MKRLAWMLIATGVIGWLLVHSGEALAEGGDAATTAARQEAALIQASTNAAHARVNSYLVHDYNVIDQDFLAPSALANVGETVGSALGVSHGSAITRNVDGERFYELTGEGEDGLHVSIYCTSFAASGGTPGSTVVVVRATRQTQTLTDLGDAMAAVARAIEPLHVQPQVSAYVDAAVPGLLSADEAQGLVQQVLAKTDATRVEGISSDGVTSVSADVPTVAPYLLTNGKRMNLQIAVHDDTVNGETDVVVGSPIIVDPY</sequence>
<accession>A0ABT9XKG0</accession>
<keyword evidence="2" id="KW-1185">Reference proteome</keyword>
<name>A0ABT9XKG0_9BACL</name>
<organism evidence="1 2">
    <name type="scientific">Alicyclobacillus cycloheptanicus</name>
    <dbReference type="NCBI Taxonomy" id="1457"/>
    <lineage>
        <taxon>Bacteria</taxon>
        <taxon>Bacillati</taxon>
        <taxon>Bacillota</taxon>
        <taxon>Bacilli</taxon>
        <taxon>Bacillales</taxon>
        <taxon>Alicyclobacillaceae</taxon>
        <taxon>Alicyclobacillus</taxon>
    </lineage>
</organism>
<reference evidence="1 2" key="1">
    <citation type="submission" date="2023-07" db="EMBL/GenBank/DDBJ databases">
        <title>Genomic Encyclopedia of Type Strains, Phase IV (KMG-IV): sequencing the most valuable type-strain genomes for metagenomic binning, comparative biology and taxonomic classification.</title>
        <authorList>
            <person name="Goeker M."/>
        </authorList>
    </citation>
    <scope>NUCLEOTIDE SEQUENCE [LARGE SCALE GENOMIC DNA]</scope>
    <source>
        <strain evidence="1 2">DSM 4006</strain>
    </source>
</reference>
<evidence type="ECO:0000313" key="1">
    <source>
        <dbReference type="EMBL" id="MDQ0190796.1"/>
    </source>
</evidence>
<dbReference type="InterPro" id="IPR014794">
    <property type="entry name" value="DUF1779"/>
</dbReference>
<dbReference type="Proteomes" id="UP001232973">
    <property type="component" value="Unassembled WGS sequence"/>
</dbReference>
<evidence type="ECO:0000313" key="2">
    <source>
        <dbReference type="Proteomes" id="UP001232973"/>
    </source>
</evidence>
<protein>
    <recommendedName>
        <fullName evidence="3">TATA-box binding</fullName>
    </recommendedName>
</protein>
<gene>
    <name evidence="1" type="ORF">J2S03_002663</name>
</gene>
<dbReference type="InterPro" id="IPR036209">
    <property type="entry name" value="YwmB-like_sf"/>
</dbReference>
<comment type="caution">
    <text evidence="1">The sequence shown here is derived from an EMBL/GenBank/DDBJ whole genome shotgun (WGS) entry which is preliminary data.</text>
</comment>
<dbReference type="Pfam" id="PF08680">
    <property type="entry name" value="DUF1779"/>
    <property type="match status" value="1"/>
</dbReference>
<evidence type="ECO:0008006" key="3">
    <source>
        <dbReference type="Google" id="ProtNLM"/>
    </source>
</evidence>
<dbReference type="Gene3D" id="3.30.360.40">
    <property type="entry name" value="YwmB-like"/>
    <property type="match status" value="1"/>
</dbReference>
<dbReference type="SUPFAM" id="SSF143842">
    <property type="entry name" value="YwmB-like"/>
    <property type="match status" value="1"/>
</dbReference>
<dbReference type="EMBL" id="JAUSTP010000024">
    <property type="protein sequence ID" value="MDQ0190796.1"/>
    <property type="molecule type" value="Genomic_DNA"/>
</dbReference>
<dbReference type="RefSeq" id="WP_274457522.1">
    <property type="nucleotide sequence ID" value="NZ_CP067097.1"/>
</dbReference>
<proteinExistence type="predicted"/>